<dbReference type="InterPro" id="IPR016024">
    <property type="entry name" value="ARM-type_fold"/>
</dbReference>
<comment type="similarity">
    <text evidence="1">Belongs to the ribose-phosphate pyrophosphokinase family.</text>
</comment>
<dbReference type="InterPro" id="IPR011989">
    <property type="entry name" value="ARM-like"/>
</dbReference>
<dbReference type="InterPro" id="IPR056497">
    <property type="entry name" value="HEAT_DAAF5"/>
</dbReference>
<keyword evidence="2" id="KW-0545">Nucleotide biosynthesis</keyword>
<dbReference type="Gene3D" id="3.40.50.2020">
    <property type="match status" value="2"/>
</dbReference>
<evidence type="ECO:0000256" key="4">
    <source>
        <dbReference type="PROSITE-ProRule" id="PRU00103"/>
    </source>
</evidence>
<dbReference type="Proteomes" id="UP000215335">
    <property type="component" value="Unassembled WGS sequence"/>
</dbReference>
<dbReference type="SUPFAM" id="SSF53271">
    <property type="entry name" value="PRTase-like"/>
    <property type="match status" value="2"/>
</dbReference>
<dbReference type="Pfam" id="PF13793">
    <property type="entry name" value="Pribosyltran_N"/>
    <property type="match status" value="1"/>
</dbReference>
<comment type="caution">
    <text evidence="8">The sequence shown here is derived from an EMBL/GenBank/DDBJ whole genome shotgun (WGS) entry which is preliminary data.</text>
</comment>
<feature type="domain" description="Dynein axonemal assembly factor 5 TPR repeats" evidence="7">
    <location>
        <begin position="322"/>
        <end position="604"/>
    </location>
</feature>
<dbReference type="AlphaFoldDB" id="A0A232ELJ6"/>
<dbReference type="EMBL" id="NNAY01003559">
    <property type="protein sequence ID" value="OXU19201.1"/>
    <property type="molecule type" value="Genomic_DNA"/>
</dbReference>
<dbReference type="InterPro" id="IPR005946">
    <property type="entry name" value="Rib-P_diPkinase"/>
</dbReference>
<dbReference type="GO" id="GO:0045505">
    <property type="term" value="F:dynein intermediate chain binding"/>
    <property type="evidence" value="ECO:0007669"/>
    <property type="project" value="TreeGrafter"/>
</dbReference>
<dbReference type="CDD" id="cd06223">
    <property type="entry name" value="PRTases_typeI"/>
    <property type="match status" value="1"/>
</dbReference>
<dbReference type="GO" id="GO:0036158">
    <property type="term" value="P:outer dynein arm assembly"/>
    <property type="evidence" value="ECO:0007669"/>
    <property type="project" value="TreeGrafter"/>
</dbReference>
<evidence type="ECO:0000259" key="6">
    <source>
        <dbReference type="Pfam" id="PF24573"/>
    </source>
</evidence>
<dbReference type="InterPro" id="IPR000357">
    <property type="entry name" value="HEAT"/>
</dbReference>
<keyword evidence="9" id="KW-1185">Reference proteome</keyword>
<dbReference type="InterPro" id="IPR057978">
    <property type="entry name" value="TPR_DAAF5"/>
</dbReference>
<dbReference type="STRING" id="543379.A0A232ELJ6"/>
<dbReference type="InterPro" id="IPR000836">
    <property type="entry name" value="PRTase_dom"/>
</dbReference>
<evidence type="ECO:0000256" key="3">
    <source>
        <dbReference type="ARBA" id="ARBA00022737"/>
    </source>
</evidence>
<dbReference type="Pfam" id="PF14572">
    <property type="entry name" value="Pribosyl_synth"/>
    <property type="match status" value="1"/>
</dbReference>
<evidence type="ECO:0000256" key="1">
    <source>
        <dbReference type="ARBA" id="ARBA00006478"/>
    </source>
</evidence>
<feature type="domain" description="Dynein axonemal assembly factor 5 HEAT-repeat" evidence="6">
    <location>
        <begin position="618"/>
        <end position="809"/>
    </location>
</feature>
<organism evidence="8 9">
    <name type="scientific">Trichomalopsis sarcophagae</name>
    <dbReference type="NCBI Taxonomy" id="543379"/>
    <lineage>
        <taxon>Eukaryota</taxon>
        <taxon>Metazoa</taxon>
        <taxon>Ecdysozoa</taxon>
        <taxon>Arthropoda</taxon>
        <taxon>Hexapoda</taxon>
        <taxon>Insecta</taxon>
        <taxon>Pterygota</taxon>
        <taxon>Neoptera</taxon>
        <taxon>Endopterygota</taxon>
        <taxon>Hymenoptera</taxon>
        <taxon>Apocrita</taxon>
        <taxon>Proctotrupomorpha</taxon>
        <taxon>Chalcidoidea</taxon>
        <taxon>Pteromalidae</taxon>
        <taxon>Pteromalinae</taxon>
        <taxon>Trichomalopsis</taxon>
    </lineage>
</organism>
<sequence>MDRPIAVDIVIIAGNSHPELASLIADRLGVKNGGCAVYYKTNRETMVEIGDSVRGKDIYIIQTGTKDVNNNIMELLIMAYACKTSSAKSIVGVVPYLPYSKQCKMRKRGCIVSKLLAKMMCKSGLTHLITMDLHQKEIQGFFDCPVDNLRASPFLLQYIQESIPDFRNSVIVARNPGSAKKATSYAERLRLGIAVIHGEQRESESDMNDGRYSPPTLSSLRTMQVGVGVPVHPAKEKPPINVVGDVGGRIAIMVDDMVDDVQSFVAAAEVLKERGAYKIYVLATHGLLSSDAPRLIEESPIDEVRLHFYAIYLQYDKICTSLQAEDKFKRKKGLQEILKNVLNSLETKDEESSLVLWEIFHRPVVRILHDPVEACRDLALEILKKFLLHLPCSDKNIVYIIPIMAKRLGCQELVEQSEEVRLKCIILLRAIVQKYQENLISYFEDLITILTRTVTDKYPKVKKESCDCICEIARAMPSNFYTKSEVFIKPILTNISHQHYKIRMATVKTIGEVLLFGDSKLMETVAGPLAERLFDQSGAVRTAVVEVAGLWMIDLRDRYSWWYKLLPLLLTGANDIVPEIREKALSLWVKAGEQYIKENETDQKFKHKLDFLLEDLPHYPAKIIRPNLGCRTIAQQNLHKLVPAISRELNDWMADIKVRAAQLLCILVLNVEEEVTEYLPKLLSPMYRACNDEDKRVVENIELAAEYMGYFVLPRVYCDLILPSLEENPTSGHLKIFASILRGSERENLTKELSRIGHLLQENHICQSRKIRYQMEILSCCRSTLDVCKEDCSIIFHDLFIAIFTTLAISSDSLVEKSAISLLELLKKTENFENLNEIFDKHVPLILTTIQESPESWEINSSEFHIFHACIVYAKSTTYKHLHLIHPIFEKTTNSEDDKKLRLKQYILLSDYLQNWDKLLEENSANTFIEFANIVLEKMIIPGLKWAAGRTAEAIRTASVCCLCSLLSKIVDNCEESDKEKEVKTFSISVEHFGWLFETVRPILVTLLEDDANKTRLYSLQAICLVINIGQELSYITEEHIHKISPEIVSRLEDQHDEVRLAAIEALKEIWRVLPKDYDLAFYYVHIEYVYSKTLIHLDDPGEQFQKLTLDCLMALVKVHPELLIEKVENFRANFINQRALDQLVEAAQEHLKKKNSKTN</sequence>
<dbReference type="GO" id="GO:0005737">
    <property type="term" value="C:cytoplasm"/>
    <property type="evidence" value="ECO:0007669"/>
    <property type="project" value="TreeGrafter"/>
</dbReference>
<dbReference type="Pfam" id="PF02985">
    <property type="entry name" value="HEAT"/>
    <property type="match status" value="1"/>
</dbReference>
<dbReference type="Pfam" id="PF25757">
    <property type="entry name" value="TPR_DNAAF5"/>
    <property type="match status" value="1"/>
</dbReference>
<dbReference type="PANTHER" id="PTHR16216">
    <property type="entry name" value="DYNEIN ASSEMBLY FACTOR 5, AXONEMAL"/>
    <property type="match status" value="1"/>
</dbReference>
<gene>
    <name evidence="8" type="ORF">TSAR_000420</name>
</gene>
<evidence type="ECO:0000259" key="7">
    <source>
        <dbReference type="Pfam" id="PF25757"/>
    </source>
</evidence>
<dbReference type="GO" id="GO:0009165">
    <property type="term" value="P:nucleotide biosynthetic process"/>
    <property type="evidence" value="ECO:0007669"/>
    <property type="project" value="UniProtKB-KW"/>
</dbReference>
<dbReference type="InterPro" id="IPR029057">
    <property type="entry name" value="PRTase-like"/>
</dbReference>
<proteinExistence type="inferred from homology"/>
<dbReference type="GO" id="GO:0000287">
    <property type="term" value="F:magnesium ion binding"/>
    <property type="evidence" value="ECO:0007669"/>
    <property type="project" value="InterPro"/>
</dbReference>
<dbReference type="OrthoDB" id="413572at2759"/>
<dbReference type="SUPFAM" id="SSF48371">
    <property type="entry name" value="ARM repeat"/>
    <property type="match status" value="1"/>
</dbReference>
<dbReference type="InterPro" id="IPR052623">
    <property type="entry name" value="DAAF5"/>
</dbReference>
<protein>
    <submittedName>
        <fullName evidence="8">Uncharacterized protein</fullName>
    </submittedName>
</protein>
<dbReference type="Pfam" id="PF24573">
    <property type="entry name" value="HEAT_DAAF5"/>
    <property type="match status" value="1"/>
</dbReference>
<dbReference type="InterPro" id="IPR029099">
    <property type="entry name" value="Pribosyltran_N"/>
</dbReference>
<evidence type="ECO:0000256" key="2">
    <source>
        <dbReference type="ARBA" id="ARBA00022727"/>
    </source>
</evidence>
<evidence type="ECO:0000313" key="9">
    <source>
        <dbReference type="Proteomes" id="UP000215335"/>
    </source>
</evidence>
<dbReference type="GO" id="GO:0003341">
    <property type="term" value="P:cilium movement"/>
    <property type="evidence" value="ECO:0007669"/>
    <property type="project" value="TreeGrafter"/>
</dbReference>
<keyword evidence="3" id="KW-0677">Repeat</keyword>
<evidence type="ECO:0000313" key="8">
    <source>
        <dbReference type="EMBL" id="OXU19201.1"/>
    </source>
</evidence>
<dbReference type="Gene3D" id="1.25.10.10">
    <property type="entry name" value="Leucine-rich Repeat Variant"/>
    <property type="match status" value="3"/>
</dbReference>
<evidence type="ECO:0000259" key="5">
    <source>
        <dbReference type="Pfam" id="PF13793"/>
    </source>
</evidence>
<dbReference type="InterPro" id="IPR021133">
    <property type="entry name" value="HEAT_type_2"/>
</dbReference>
<dbReference type="SMART" id="SM01400">
    <property type="entry name" value="Pribosyltran_N"/>
    <property type="match status" value="1"/>
</dbReference>
<dbReference type="FunFam" id="3.40.50.2020:FF:000018">
    <property type="entry name" value="Phosphoribosyl pyrophosphate synthase-associated protein 2"/>
    <property type="match status" value="1"/>
</dbReference>
<feature type="repeat" description="HEAT" evidence="4">
    <location>
        <begin position="1044"/>
        <end position="1078"/>
    </location>
</feature>
<name>A0A232ELJ6_9HYME</name>
<feature type="domain" description="Ribose-phosphate pyrophosphokinase N-terminal" evidence="5">
    <location>
        <begin position="9"/>
        <end position="124"/>
    </location>
</feature>
<dbReference type="PROSITE" id="PS50077">
    <property type="entry name" value="HEAT_REPEAT"/>
    <property type="match status" value="1"/>
</dbReference>
<accession>A0A232ELJ6</accession>
<dbReference type="GO" id="GO:0036159">
    <property type="term" value="P:inner dynein arm assembly"/>
    <property type="evidence" value="ECO:0007669"/>
    <property type="project" value="TreeGrafter"/>
</dbReference>
<dbReference type="PANTHER" id="PTHR16216:SF2">
    <property type="entry name" value="DYNEIN AXONEMAL ASSEMBLY FACTOR 5"/>
    <property type="match status" value="1"/>
</dbReference>
<reference evidence="8 9" key="1">
    <citation type="journal article" date="2017" name="Curr. Biol.">
        <title>The Evolution of Venom by Co-option of Single-Copy Genes.</title>
        <authorList>
            <person name="Martinson E.O."/>
            <person name="Mrinalini"/>
            <person name="Kelkar Y.D."/>
            <person name="Chang C.H."/>
            <person name="Werren J.H."/>
        </authorList>
    </citation>
    <scope>NUCLEOTIDE SEQUENCE [LARGE SCALE GENOMIC DNA]</scope>
    <source>
        <strain evidence="8 9">Alberta</strain>
        <tissue evidence="8">Whole body</tissue>
    </source>
</reference>
<dbReference type="NCBIfam" id="TIGR01251">
    <property type="entry name" value="ribP_PPkin"/>
    <property type="match status" value="1"/>
</dbReference>